<gene>
    <name evidence="7" type="ORF">CQ405_06485</name>
</gene>
<feature type="transmembrane region" description="Helical" evidence="6">
    <location>
        <begin position="29"/>
        <end position="48"/>
    </location>
</feature>
<evidence type="ECO:0000313" key="7">
    <source>
        <dbReference type="EMBL" id="PSM51771.1"/>
    </source>
</evidence>
<keyword evidence="2" id="KW-1003">Cell membrane</keyword>
<evidence type="ECO:0000256" key="1">
    <source>
        <dbReference type="ARBA" id="ARBA00004651"/>
    </source>
</evidence>
<comment type="subcellular location">
    <subcellularLocation>
        <location evidence="1">Cell membrane</location>
        <topology evidence="1">Multi-pass membrane protein</topology>
    </subcellularLocation>
</comment>
<dbReference type="Proteomes" id="UP000240535">
    <property type="component" value="Unassembled WGS sequence"/>
</dbReference>
<keyword evidence="8" id="KW-1185">Reference proteome</keyword>
<dbReference type="PANTHER" id="PTHR30213">
    <property type="entry name" value="INNER MEMBRANE PROTEIN YHJD"/>
    <property type="match status" value="1"/>
</dbReference>
<keyword evidence="4 6" id="KW-1133">Transmembrane helix</keyword>
<dbReference type="GO" id="GO:0005886">
    <property type="term" value="C:plasma membrane"/>
    <property type="evidence" value="ECO:0007669"/>
    <property type="project" value="UniProtKB-SubCell"/>
</dbReference>
<evidence type="ECO:0000256" key="6">
    <source>
        <dbReference type="SAM" id="Phobius"/>
    </source>
</evidence>
<evidence type="ECO:0000256" key="3">
    <source>
        <dbReference type="ARBA" id="ARBA00022692"/>
    </source>
</evidence>
<feature type="transmembrane region" description="Helical" evidence="6">
    <location>
        <begin position="162"/>
        <end position="187"/>
    </location>
</feature>
<feature type="transmembrane region" description="Helical" evidence="6">
    <location>
        <begin position="91"/>
        <end position="111"/>
    </location>
</feature>
<reference evidence="8" key="1">
    <citation type="submission" date="2017-10" db="EMBL/GenBank/DDBJ databases">
        <title>Campylobacter species from seals.</title>
        <authorList>
            <person name="Gilbert M.J."/>
            <person name="Zomer A.L."/>
            <person name="Timmerman A.J."/>
            <person name="Duim B."/>
            <person name="Wagenaar J.A."/>
        </authorList>
    </citation>
    <scope>NUCLEOTIDE SEQUENCE [LARGE SCALE GENOMIC DNA]</scope>
    <source>
        <strain evidence="8">17S00004-5</strain>
    </source>
</reference>
<dbReference type="InterPro" id="IPR017039">
    <property type="entry name" value="Virul_fac_BrkB"/>
</dbReference>
<feature type="transmembrane region" description="Helical" evidence="6">
    <location>
        <begin position="132"/>
        <end position="150"/>
    </location>
</feature>
<dbReference type="AlphaFoldDB" id="A0A2P8QZU5"/>
<dbReference type="PANTHER" id="PTHR30213:SF0">
    <property type="entry name" value="UPF0761 MEMBRANE PROTEIN YIHY"/>
    <property type="match status" value="1"/>
</dbReference>
<evidence type="ECO:0000256" key="4">
    <source>
        <dbReference type="ARBA" id="ARBA00022989"/>
    </source>
</evidence>
<protein>
    <recommendedName>
        <fullName evidence="9">Trehalose-6-phosphate synthase</fullName>
    </recommendedName>
</protein>
<evidence type="ECO:0000256" key="2">
    <source>
        <dbReference type="ARBA" id="ARBA00022475"/>
    </source>
</evidence>
<feature type="transmembrane region" description="Helical" evidence="6">
    <location>
        <begin position="227"/>
        <end position="254"/>
    </location>
</feature>
<dbReference type="RefSeq" id="WP_106871878.1">
    <property type="nucleotide sequence ID" value="NZ_CP053841.1"/>
</dbReference>
<dbReference type="PIRSF" id="PIRSF035875">
    <property type="entry name" value="RNase_BN"/>
    <property type="match status" value="1"/>
</dbReference>
<feature type="transmembrane region" description="Helical" evidence="6">
    <location>
        <begin position="199"/>
        <end position="221"/>
    </location>
</feature>
<name>A0A2P8QZU5_9BACT</name>
<comment type="caution">
    <text evidence="7">The sequence shown here is derived from an EMBL/GenBank/DDBJ whole genome shotgun (WGS) entry which is preliminary data.</text>
</comment>
<evidence type="ECO:0000313" key="8">
    <source>
        <dbReference type="Proteomes" id="UP000240535"/>
    </source>
</evidence>
<dbReference type="OrthoDB" id="5372455at2"/>
<evidence type="ECO:0008006" key="9">
    <source>
        <dbReference type="Google" id="ProtNLM"/>
    </source>
</evidence>
<accession>A0A2P8QZU5</accession>
<dbReference type="NCBIfam" id="TIGR00765">
    <property type="entry name" value="yihY_not_rbn"/>
    <property type="match status" value="1"/>
</dbReference>
<dbReference type="EMBL" id="PDHH01000005">
    <property type="protein sequence ID" value="PSM51771.1"/>
    <property type="molecule type" value="Genomic_DNA"/>
</dbReference>
<dbReference type="Pfam" id="PF03631">
    <property type="entry name" value="Virul_fac_BrkB"/>
    <property type="match status" value="1"/>
</dbReference>
<keyword evidence="5 6" id="KW-0472">Membrane</keyword>
<evidence type="ECO:0000256" key="5">
    <source>
        <dbReference type="ARBA" id="ARBA00023136"/>
    </source>
</evidence>
<sequence>MKISSLYKKSKDFYSQIHDKELMHNAAGLSFYTILSIIPVLLLSLSIFTQMPSFDEYYGKIKEFIFSSLLPSHQDTISSYIEQFLSNSANLGILGFFAIIVATIMFFDNYNYVVNKIIGSKSRGFWQDFSKYWTLITLAPLGLGLSFYLTGKMQIMLNENEFTSWINILAIVPYLIIWAIFSVTYIISINTIIDIKKMLISSFIISIIWNISKIIFIKYAFYNKTYLSLYGSFSVILFFFLWIYVSWIIYLYGFKIYQFLTIKKIPPTKKDN</sequence>
<keyword evidence="3 6" id="KW-0812">Transmembrane</keyword>
<proteinExistence type="predicted"/>
<organism evidence="7 8">
    <name type="scientific">Campylobacter blaseri</name>
    <dbReference type="NCBI Taxonomy" id="2042961"/>
    <lineage>
        <taxon>Bacteria</taxon>
        <taxon>Pseudomonadati</taxon>
        <taxon>Campylobacterota</taxon>
        <taxon>Epsilonproteobacteria</taxon>
        <taxon>Campylobacterales</taxon>
        <taxon>Campylobacteraceae</taxon>
        <taxon>Campylobacter</taxon>
    </lineage>
</organism>